<dbReference type="STRING" id="1236989.JCM15548_11056"/>
<sequence>MPETNKIKTDIVRVEMVSDTTLVYMSDGGVMPAVNTIDDLEEEFGKELFIRIHPCHLINRKYLKSIDPTKNLQATLTSGETLPADQRLVEKPRWWTKWKRIIQ</sequence>
<organism evidence="2 3">
    <name type="scientific">Geofilum rubicundum JCM 15548</name>
    <dbReference type="NCBI Taxonomy" id="1236989"/>
    <lineage>
        <taxon>Bacteria</taxon>
        <taxon>Pseudomonadati</taxon>
        <taxon>Bacteroidota</taxon>
        <taxon>Bacteroidia</taxon>
        <taxon>Marinilabiliales</taxon>
        <taxon>Marinilabiliaceae</taxon>
        <taxon>Geofilum</taxon>
    </lineage>
</organism>
<dbReference type="InterPro" id="IPR007492">
    <property type="entry name" value="LytTR_DNA-bd_dom"/>
</dbReference>
<comment type="caution">
    <text evidence="2">The sequence shown here is derived from an EMBL/GenBank/DDBJ whole genome shotgun (WGS) entry which is preliminary data.</text>
</comment>
<accession>A0A0E9LUX5</accession>
<keyword evidence="3" id="KW-1185">Reference proteome</keyword>
<protein>
    <recommendedName>
        <fullName evidence="1">HTH LytTR-type domain-containing protein</fullName>
    </recommendedName>
</protein>
<evidence type="ECO:0000313" key="2">
    <source>
        <dbReference type="EMBL" id="GAO28916.1"/>
    </source>
</evidence>
<dbReference type="Proteomes" id="UP000032900">
    <property type="component" value="Unassembled WGS sequence"/>
</dbReference>
<dbReference type="RefSeq" id="WP_157482405.1">
    <property type="nucleotide sequence ID" value="NZ_BAZW01000005.1"/>
</dbReference>
<evidence type="ECO:0000313" key="3">
    <source>
        <dbReference type="Proteomes" id="UP000032900"/>
    </source>
</evidence>
<dbReference type="AlphaFoldDB" id="A0A0E9LUX5"/>
<dbReference type="Pfam" id="PF04397">
    <property type="entry name" value="LytTR"/>
    <property type="match status" value="1"/>
</dbReference>
<gene>
    <name evidence="2" type="ORF">JCM15548_11056</name>
</gene>
<proteinExistence type="predicted"/>
<dbReference type="OrthoDB" id="9792444at2"/>
<reference evidence="2 3" key="1">
    <citation type="journal article" date="2015" name="Microbes Environ.">
        <title>Distribution and evolution of nitrogen fixation genes in the phylum bacteroidetes.</title>
        <authorList>
            <person name="Inoue J."/>
            <person name="Oshima K."/>
            <person name="Suda W."/>
            <person name="Sakamoto M."/>
            <person name="Iino T."/>
            <person name="Noda S."/>
            <person name="Hongoh Y."/>
            <person name="Hattori M."/>
            <person name="Ohkuma M."/>
        </authorList>
    </citation>
    <scope>NUCLEOTIDE SEQUENCE [LARGE SCALE GENOMIC DNA]</scope>
    <source>
        <strain evidence="2">JCM 15548</strain>
    </source>
</reference>
<dbReference type="Gene3D" id="2.40.50.1020">
    <property type="entry name" value="LytTr DNA-binding domain"/>
    <property type="match status" value="1"/>
</dbReference>
<dbReference type="EMBL" id="BAZW01000005">
    <property type="protein sequence ID" value="GAO28916.1"/>
    <property type="molecule type" value="Genomic_DNA"/>
</dbReference>
<dbReference type="SMART" id="SM00850">
    <property type="entry name" value="LytTR"/>
    <property type="match status" value="1"/>
</dbReference>
<dbReference type="PROSITE" id="PS50930">
    <property type="entry name" value="HTH_LYTTR"/>
    <property type="match status" value="1"/>
</dbReference>
<name>A0A0E9LUX5_9BACT</name>
<evidence type="ECO:0000259" key="1">
    <source>
        <dbReference type="PROSITE" id="PS50930"/>
    </source>
</evidence>
<dbReference type="GO" id="GO:0003677">
    <property type="term" value="F:DNA binding"/>
    <property type="evidence" value="ECO:0007669"/>
    <property type="project" value="InterPro"/>
</dbReference>
<feature type="domain" description="HTH LytTR-type" evidence="1">
    <location>
        <begin position="1"/>
        <end position="83"/>
    </location>
</feature>